<sequence length="26" mass="3125">MCFFLNVVCKGRTEVIFFEAARRQRC</sequence>
<reference evidence="1" key="1">
    <citation type="submission" date="2014-11" db="EMBL/GenBank/DDBJ databases">
        <authorList>
            <person name="Amaro Gonzalez C."/>
        </authorList>
    </citation>
    <scope>NUCLEOTIDE SEQUENCE</scope>
</reference>
<evidence type="ECO:0000313" key="1">
    <source>
        <dbReference type="EMBL" id="JAH50384.1"/>
    </source>
</evidence>
<protein>
    <submittedName>
        <fullName evidence="1">Uncharacterized protein</fullName>
    </submittedName>
</protein>
<proteinExistence type="predicted"/>
<dbReference type="AlphaFoldDB" id="A0A0E9T9P2"/>
<accession>A0A0E9T9P2</accession>
<organism evidence="1">
    <name type="scientific">Anguilla anguilla</name>
    <name type="common">European freshwater eel</name>
    <name type="synonym">Muraena anguilla</name>
    <dbReference type="NCBI Taxonomy" id="7936"/>
    <lineage>
        <taxon>Eukaryota</taxon>
        <taxon>Metazoa</taxon>
        <taxon>Chordata</taxon>
        <taxon>Craniata</taxon>
        <taxon>Vertebrata</taxon>
        <taxon>Euteleostomi</taxon>
        <taxon>Actinopterygii</taxon>
        <taxon>Neopterygii</taxon>
        <taxon>Teleostei</taxon>
        <taxon>Anguilliformes</taxon>
        <taxon>Anguillidae</taxon>
        <taxon>Anguilla</taxon>
    </lineage>
</organism>
<name>A0A0E9T9P2_ANGAN</name>
<reference evidence="1" key="2">
    <citation type="journal article" date="2015" name="Fish Shellfish Immunol.">
        <title>Early steps in the European eel (Anguilla anguilla)-Vibrio vulnificus interaction in the gills: Role of the RtxA13 toxin.</title>
        <authorList>
            <person name="Callol A."/>
            <person name="Pajuelo D."/>
            <person name="Ebbesson L."/>
            <person name="Teles M."/>
            <person name="MacKenzie S."/>
            <person name="Amaro C."/>
        </authorList>
    </citation>
    <scope>NUCLEOTIDE SEQUENCE</scope>
</reference>
<dbReference type="EMBL" id="GBXM01058193">
    <property type="protein sequence ID" value="JAH50384.1"/>
    <property type="molecule type" value="Transcribed_RNA"/>
</dbReference>